<dbReference type="SMR" id="A0A1U8PXV2"/>
<organism evidence="1 2">
    <name type="scientific">Gossypium hirsutum</name>
    <name type="common">Upland cotton</name>
    <name type="synonym">Gossypium mexicanum</name>
    <dbReference type="NCBI Taxonomy" id="3635"/>
    <lineage>
        <taxon>Eukaryota</taxon>
        <taxon>Viridiplantae</taxon>
        <taxon>Streptophyta</taxon>
        <taxon>Embryophyta</taxon>
        <taxon>Tracheophyta</taxon>
        <taxon>Spermatophyta</taxon>
        <taxon>Magnoliopsida</taxon>
        <taxon>eudicotyledons</taxon>
        <taxon>Gunneridae</taxon>
        <taxon>Pentapetalae</taxon>
        <taxon>rosids</taxon>
        <taxon>malvids</taxon>
        <taxon>Malvales</taxon>
        <taxon>Malvaceae</taxon>
        <taxon>Malvoideae</taxon>
        <taxon>Gossypium</taxon>
    </lineage>
</organism>
<dbReference type="Gene3D" id="3.60.10.10">
    <property type="entry name" value="Endonuclease/exonuclease/phosphatase"/>
    <property type="match status" value="1"/>
</dbReference>
<dbReference type="KEGG" id="ghi:107963125"/>
<dbReference type="Proteomes" id="UP000818029">
    <property type="component" value="Chromosome A06"/>
</dbReference>
<dbReference type="GeneID" id="107963125"/>
<evidence type="ECO:0008006" key="3">
    <source>
        <dbReference type="Google" id="ProtNLM"/>
    </source>
</evidence>
<dbReference type="RefSeq" id="XP_016755198.1">
    <property type="nucleotide sequence ID" value="XM_016899709.1"/>
</dbReference>
<dbReference type="InterPro" id="IPR036691">
    <property type="entry name" value="Endo/exonu/phosph_ase_sf"/>
</dbReference>
<gene>
    <name evidence="2" type="primary">LOC107963125</name>
</gene>
<dbReference type="STRING" id="3635.A0A1U8PXV2"/>
<evidence type="ECO:0000313" key="1">
    <source>
        <dbReference type="Proteomes" id="UP000818029"/>
    </source>
</evidence>
<dbReference type="AlphaFoldDB" id="A0A1U8PXV2"/>
<sequence length="194" mass="23236">MENFRNVLADCELLDVGFSGNRFTWERGNLPETNIWERLDRGVTNDAWMSLFPEVTIQHMPHSFSDHCPLLITKVFKFEAWWIMEESFNEEVKNLWESSSGSLFQKLDILKEGLRRWASQIHFDRRRRKDMLTARLSKLEGDDRDDINLAELIDCKIQLNFEIEKDERYWEQRARINWLKFGDKNTAFFHSQAT</sequence>
<keyword evidence="1" id="KW-1185">Reference proteome</keyword>
<name>A0A1U8PXV2_GOSHI</name>
<dbReference type="PANTHER" id="PTHR33710:SF62">
    <property type="entry name" value="DUF4283 DOMAIN PROTEIN"/>
    <property type="match status" value="1"/>
</dbReference>
<protein>
    <recommendedName>
        <fullName evidence="3">Reverse transcriptase</fullName>
    </recommendedName>
</protein>
<dbReference type="OrthoDB" id="1751786at2759"/>
<reference evidence="1" key="1">
    <citation type="journal article" date="2020" name="Nat. Genet.">
        <title>Genomic diversifications of five Gossypium allopolyploid species and their impact on cotton improvement.</title>
        <authorList>
            <person name="Chen Z.J."/>
            <person name="Sreedasyam A."/>
            <person name="Ando A."/>
            <person name="Song Q."/>
            <person name="De Santiago L.M."/>
            <person name="Hulse-Kemp A.M."/>
            <person name="Ding M."/>
            <person name="Ye W."/>
            <person name="Kirkbride R.C."/>
            <person name="Jenkins J."/>
            <person name="Plott C."/>
            <person name="Lovell J."/>
            <person name="Lin Y.M."/>
            <person name="Vaughn R."/>
            <person name="Liu B."/>
            <person name="Simpson S."/>
            <person name="Scheffler B.E."/>
            <person name="Wen L."/>
            <person name="Saski C.A."/>
            <person name="Grover C.E."/>
            <person name="Hu G."/>
            <person name="Conover J.L."/>
            <person name="Carlson J.W."/>
            <person name="Shu S."/>
            <person name="Boston L.B."/>
            <person name="Williams M."/>
            <person name="Peterson D.G."/>
            <person name="McGee K."/>
            <person name="Jones D.C."/>
            <person name="Wendel J.F."/>
            <person name="Stelly D.M."/>
            <person name="Grimwood J."/>
            <person name="Schmutz J."/>
        </authorList>
    </citation>
    <scope>NUCLEOTIDE SEQUENCE [LARGE SCALE GENOMIC DNA]</scope>
    <source>
        <strain evidence="1">cv. TM-1</strain>
    </source>
</reference>
<proteinExistence type="predicted"/>
<dbReference type="PANTHER" id="PTHR33710">
    <property type="entry name" value="BNAC02G09200D PROTEIN"/>
    <property type="match status" value="1"/>
</dbReference>
<evidence type="ECO:0000313" key="2">
    <source>
        <dbReference type="RefSeq" id="XP_016755198.1"/>
    </source>
</evidence>
<dbReference type="PaxDb" id="3635-A0A1U8PXV2"/>
<accession>A0A1U8PXV2</accession>
<reference evidence="2" key="2">
    <citation type="submission" date="2025-08" db="UniProtKB">
        <authorList>
            <consortium name="RefSeq"/>
        </authorList>
    </citation>
    <scope>IDENTIFICATION</scope>
</reference>
<dbReference type="SUPFAM" id="SSF56219">
    <property type="entry name" value="DNase I-like"/>
    <property type="match status" value="1"/>
</dbReference>